<evidence type="ECO:0000313" key="2">
    <source>
        <dbReference type="Proteomes" id="UP000232722"/>
    </source>
</evidence>
<dbReference type="EMBL" id="LLXJ01004854">
    <property type="protein sequence ID" value="PKB95375.1"/>
    <property type="molecule type" value="Genomic_DNA"/>
</dbReference>
<sequence>MGLYCRHFFQVMLHTTESFFHIKLCSKISICGWSQIYVSDFNDEEKVKVKASRIRDLYRKISGIFKEILKKAMDDEDLLAQQREDEVLFQFELAHKRIKSAVENNVRSTALSDKTNITGAILRGTYEDQESKSSKRKATFNSPQTDNSEIFRLSIPSFKIIVIPNSVNLANLDLQNLFPQDSNPNIVTENSQTHPQNTFGLNDSFDFNNFW</sequence>
<dbReference type="VEuPathDB" id="FungiDB:FUN_017190"/>
<name>A0A2N0NLE4_9GLOM</name>
<reference evidence="1 2" key="2">
    <citation type="submission" date="2017-09" db="EMBL/GenBank/DDBJ databases">
        <title>Extensive intraspecific genome diversity in a model arbuscular mycorrhizal fungus.</title>
        <authorList>
            <person name="Chen E.C."/>
            <person name="Morin E."/>
            <person name="Beaudet D."/>
            <person name="Noel J."/>
            <person name="Ndikumana S."/>
            <person name="Charron P."/>
            <person name="St-Onge C."/>
            <person name="Giorgi J."/>
            <person name="Grigoriev I.V."/>
            <person name="Roux C."/>
            <person name="Martin F.M."/>
            <person name="Corradi N."/>
        </authorList>
    </citation>
    <scope>NUCLEOTIDE SEQUENCE [LARGE SCALE GENOMIC DNA]</scope>
    <source>
        <strain evidence="1 2">A5</strain>
    </source>
</reference>
<accession>A0A2N0NLE4</accession>
<gene>
    <name evidence="1" type="ORF">RhiirA5_436842</name>
</gene>
<protein>
    <submittedName>
        <fullName evidence="1">Uncharacterized protein</fullName>
    </submittedName>
</protein>
<dbReference type="AlphaFoldDB" id="A0A2N0NLE4"/>
<organism evidence="1 2">
    <name type="scientific">Rhizophagus irregularis</name>
    <dbReference type="NCBI Taxonomy" id="588596"/>
    <lineage>
        <taxon>Eukaryota</taxon>
        <taxon>Fungi</taxon>
        <taxon>Fungi incertae sedis</taxon>
        <taxon>Mucoromycota</taxon>
        <taxon>Glomeromycotina</taxon>
        <taxon>Glomeromycetes</taxon>
        <taxon>Glomerales</taxon>
        <taxon>Glomeraceae</taxon>
        <taxon>Rhizophagus</taxon>
    </lineage>
</organism>
<evidence type="ECO:0000313" key="1">
    <source>
        <dbReference type="EMBL" id="PKB95375.1"/>
    </source>
</evidence>
<dbReference type="VEuPathDB" id="FungiDB:RhiirA1_476559"/>
<proteinExistence type="predicted"/>
<dbReference type="Proteomes" id="UP000232722">
    <property type="component" value="Unassembled WGS sequence"/>
</dbReference>
<comment type="caution">
    <text evidence="1">The sequence shown here is derived from an EMBL/GenBank/DDBJ whole genome shotgun (WGS) entry which is preliminary data.</text>
</comment>
<reference evidence="1 2" key="1">
    <citation type="submission" date="2016-04" db="EMBL/GenBank/DDBJ databases">
        <title>Genome analyses suggest a sexual origin of heterokaryosis in a supposedly ancient asexual fungus.</title>
        <authorList>
            <person name="Ropars J."/>
            <person name="Sedzielewska K."/>
            <person name="Noel J."/>
            <person name="Charron P."/>
            <person name="Farinelli L."/>
            <person name="Marton T."/>
            <person name="Kruger M."/>
            <person name="Pelin A."/>
            <person name="Brachmann A."/>
            <person name="Corradi N."/>
        </authorList>
    </citation>
    <scope>NUCLEOTIDE SEQUENCE [LARGE SCALE GENOMIC DNA]</scope>
    <source>
        <strain evidence="1 2">A5</strain>
    </source>
</reference>